<dbReference type="NCBIfam" id="TIGR03342">
    <property type="entry name" value="dsrC_tusE_dsvC"/>
    <property type="match status" value="1"/>
</dbReference>
<dbReference type="PIRSF" id="PIRSF006223">
    <property type="entry name" value="DsrC_TusE"/>
    <property type="match status" value="1"/>
</dbReference>
<dbReference type="RefSeq" id="WP_012499202.1">
    <property type="nucleotide sequence ID" value="NC_011026.1"/>
</dbReference>
<organism evidence="5 6">
    <name type="scientific">Chloroherpeton thalassium (strain ATCC 35110 / GB-78)</name>
    <dbReference type="NCBI Taxonomy" id="517418"/>
    <lineage>
        <taxon>Bacteria</taxon>
        <taxon>Pseudomonadati</taxon>
        <taxon>Chlorobiota</taxon>
        <taxon>Chlorobiia</taxon>
        <taxon>Chlorobiales</taxon>
        <taxon>Chloroherpetonaceae</taxon>
        <taxon>Chloroherpeton</taxon>
    </lineage>
</organism>
<evidence type="ECO:0000256" key="3">
    <source>
        <dbReference type="ARBA" id="ARBA00022490"/>
    </source>
</evidence>
<dbReference type="STRING" id="517418.Ctha_0648"/>
<comment type="subcellular location">
    <subcellularLocation>
        <location evidence="1">Cytoplasm</location>
    </subcellularLocation>
</comment>
<dbReference type="Pfam" id="PF04358">
    <property type="entry name" value="DsrC"/>
    <property type="match status" value="1"/>
</dbReference>
<reference evidence="5 6" key="1">
    <citation type="submission" date="2008-06" db="EMBL/GenBank/DDBJ databases">
        <title>Complete sequence of Chloroherpeton thalassium ATCC 35110.</title>
        <authorList>
            <consortium name="US DOE Joint Genome Institute"/>
            <person name="Lucas S."/>
            <person name="Copeland A."/>
            <person name="Lapidus A."/>
            <person name="Glavina del Rio T."/>
            <person name="Dalin E."/>
            <person name="Tice H."/>
            <person name="Bruce D."/>
            <person name="Goodwin L."/>
            <person name="Pitluck S."/>
            <person name="Schmutz J."/>
            <person name="Larimer F."/>
            <person name="Land M."/>
            <person name="Hauser L."/>
            <person name="Kyrpides N."/>
            <person name="Mikhailova N."/>
            <person name="Liu Z."/>
            <person name="Li T."/>
            <person name="Zhao F."/>
            <person name="Overmann J."/>
            <person name="Bryant D.A."/>
            <person name="Richardson P."/>
        </authorList>
    </citation>
    <scope>NUCLEOTIDE SEQUENCE [LARGE SCALE GENOMIC DNA]</scope>
    <source>
        <strain evidence="6">ATCC 35110 / GB-78</strain>
    </source>
</reference>
<keyword evidence="3" id="KW-0963">Cytoplasm</keyword>
<dbReference type="InterPro" id="IPR007453">
    <property type="entry name" value="DsrC/TusE"/>
</dbReference>
<dbReference type="Gene3D" id="1.10.10.370">
    <property type="entry name" value="DsrC-like protein, C-terminal domain"/>
    <property type="match status" value="1"/>
</dbReference>
<dbReference type="Gene3D" id="3.30.1420.10">
    <property type="match status" value="1"/>
</dbReference>
<sequence length="103" mass="11310">MPATIAGKAVEIDKDGFLVNPNEWTEEIAAEIARQDGIELTDAHWKVIRFMRDDYKATGQTPTVRKITKNNIANTKEIYALFPGGPAKFPAKIGGLPKPKGCL</sequence>
<evidence type="ECO:0000313" key="5">
    <source>
        <dbReference type="EMBL" id="ACF13118.1"/>
    </source>
</evidence>
<dbReference type="PANTHER" id="PTHR37010:SF1">
    <property type="entry name" value="SULFURTRANSFERASE TUSE"/>
    <property type="match status" value="1"/>
</dbReference>
<dbReference type="KEGG" id="cts:Ctha_0648"/>
<evidence type="ECO:0000256" key="2">
    <source>
        <dbReference type="ARBA" id="ARBA00005718"/>
    </source>
</evidence>
<dbReference type="InterPro" id="IPR042072">
    <property type="entry name" value="DsrC-like_C"/>
</dbReference>
<dbReference type="GO" id="GO:0097163">
    <property type="term" value="F:sulfur carrier activity"/>
    <property type="evidence" value="ECO:0007669"/>
    <property type="project" value="TreeGrafter"/>
</dbReference>
<dbReference type="Proteomes" id="UP000001208">
    <property type="component" value="Chromosome"/>
</dbReference>
<evidence type="ECO:0000313" key="6">
    <source>
        <dbReference type="Proteomes" id="UP000001208"/>
    </source>
</evidence>
<dbReference type="PANTHER" id="PTHR37010">
    <property type="entry name" value="SULFURTRANSFERASE TUSE"/>
    <property type="match status" value="1"/>
</dbReference>
<protein>
    <submittedName>
        <fullName evidence="5">Sulfur relay protein, TusE/DsrC/DsvC family</fullName>
    </submittedName>
</protein>
<dbReference type="eggNOG" id="COG2920">
    <property type="taxonomic scope" value="Bacteria"/>
</dbReference>
<feature type="active site" description="Cysteine persulfide intermediate" evidence="4">
    <location>
        <position position="102"/>
    </location>
</feature>
<dbReference type="HOGENOM" id="CLU_153199_0_1_10"/>
<proteinExistence type="inferred from homology"/>
<dbReference type="InterPro" id="IPR043163">
    <property type="entry name" value="DsrC-like_N"/>
</dbReference>
<comment type="similarity">
    <text evidence="2">Belongs to the DsrC/TusE family.</text>
</comment>
<dbReference type="GO" id="GO:0005737">
    <property type="term" value="C:cytoplasm"/>
    <property type="evidence" value="ECO:0007669"/>
    <property type="project" value="UniProtKB-SubCell"/>
</dbReference>
<dbReference type="SUPFAM" id="SSF69721">
    <property type="entry name" value="DsrC, the gamma subunit of dissimilatory sulfite reductase"/>
    <property type="match status" value="1"/>
</dbReference>
<accession>B3QVR1</accession>
<dbReference type="InterPro" id="IPR025526">
    <property type="entry name" value="DsrC-like_dom_sf"/>
</dbReference>
<evidence type="ECO:0000256" key="4">
    <source>
        <dbReference type="PIRSR" id="PIRSR006223-50"/>
    </source>
</evidence>
<dbReference type="EMBL" id="CP001100">
    <property type="protein sequence ID" value="ACF13118.1"/>
    <property type="molecule type" value="Genomic_DNA"/>
</dbReference>
<dbReference type="AlphaFoldDB" id="B3QVR1"/>
<name>B3QVR1_CHLT3</name>
<keyword evidence="6" id="KW-1185">Reference proteome</keyword>
<evidence type="ECO:0000256" key="1">
    <source>
        <dbReference type="ARBA" id="ARBA00004496"/>
    </source>
</evidence>
<dbReference type="OrthoDB" id="9786347at2"/>
<gene>
    <name evidence="5" type="ordered locus">Ctha_0648</name>
</gene>
<dbReference type="GO" id="GO:0002143">
    <property type="term" value="P:tRNA wobble position uridine thiolation"/>
    <property type="evidence" value="ECO:0007669"/>
    <property type="project" value="TreeGrafter"/>
</dbReference>